<proteinExistence type="predicted"/>
<evidence type="ECO:0000256" key="3">
    <source>
        <dbReference type="SAM" id="MobiDB-lite"/>
    </source>
</evidence>
<organism evidence="6 7">
    <name type="scientific">Wickerhamiella sorbophila</name>
    <dbReference type="NCBI Taxonomy" id="45607"/>
    <lineage>
        <taxon>Eukaryota</taxon>
        <taxon>Fungi</taxon>
        <taxon>Dikarya</taxon>
        <taxon>Ascomycota</taxon>
        <taxon>Saccharomycotina</taxon>
        <taxon>Dipodascomycetes</taxon>
        <taxon>Dipodascales</taxon>
        <taxon>Trichomonascaceae</taxon>
        <taxon>Wickerhamiella</taxon>
    </lineage>
</organism>
<evidence type="ECO:0000313" key="6">
    <source>
        <dbReference type="EMBL" id="PRT53015.1"/>
    </source>
</evidence>
<feature type="compositionally biased region" description="Low complexity" evidence="3">
    <location>
        <begin position="1"/>
        <end position="14"/>
    </location>
</feature>
<gene>
    <name evidence="6" type="ORF">B9G98_00635</name>
</gene>
<dbReference type="InterPro" id="IPR051137">
    <property type="entry name" value="PP4R3-like"/>
</dbReference>
<dbReference type="SUPFAM" id="SSF48371">
    <property type="entry name" value="ARM repeat"/>
    <property type="match status" value="1"/>
</dbReference>
<feature type="compositionally biased region" description="Polar residues" evidence="3">
    <location>
        <begin position="687"/>
        <end position="696"/>
    </location>
</feature>
<reference evidence="6 7" key="1">
    <citation type="submission" date="2017-04" db="EMBL/GenBank/DDBJ databases">
        <title>Genome sequencing of [Candida] sorbophila.</title>
        <authorList>
            <person name="Ahn J.O."/>
        </authorList>
    </citation>
    <scope>NUCLEOTIDE SEQUENCE [LARGE SCALE GENOMIC DNA]</scope>
    <source>
        <strain evidence="6 7">DS02</strain>
    </source>
</reference>
<evidence type="ECO:0000259" key="4">
    <source>
        <dbReference type="Pfam" id="PF04802"/>
    </source>
</evidence>
<evidence type="ECO:0000259" key="5">
    <source>
        <dbReference type="Pfam" id="PF22972"/>
    </source>
</evidence>
<dbReference type="InterPro" id="IPR016024">
    <property type="entry name" value="ARM-type_fold"/>
</dbReference>
<comment type="subcellular location">
    <subcellularLocation>
        <location evidence="1">Nucleus</location>
    </subcellularLocation>
</comment>
<keyword evidence="7" id="KW-1185">Reference proteome</keyword>
<dbReference type="Pfam" id="PF04802">
    <property type="entry name" value="PP4R3"/>
    <property type="match status" value="1"/>
</dbReference>
<feature type="compositionally biased region" description="Polar residues" evidence="3">
    <location>
        <begin position="732"/>
        <end position="742"/>
    </location>
</feature>
<dbReference type="GO" id="GO:0006974">
    <property type="term" value="P:DNA damage response"/>
    <property type="evidence" value="ECO:0007669"/>
    <property type="project" value="TreeGrafter"/>
</dbReference>
<dbReference type="AlphaFoldDB" id="A0A2T0FDH6"/>
<feature type="domain" description="Serine/threonine-protein phosphatase 4 regulatory subunit 3-like central" evidence="4">
    <location>
        <begin position="170"/>
        <end position="625"/>
    </location>
</feature>
<feature type="compositionally biased region" description="Polar residues" evidence="3">
    <location>
        <begin position="648"/>
        <end position="657"/>
    </location>
</feature>
<dbReference type="GO" id="GO:0005654">
    <property type="term" value="C:nucleoplasm"/>
    <property type="evidence" value="ECO:0007669"/>
    <property type="project" value="TreeGrafter"/>
</dbReference>
<dbReference type="STRING" id="45607.A0A2T0FDH6"/>
<dbReference type="InterPro" id="IPR006887">
    <property type="entry name" value="P4R3-like_central_dom"/>
</dbReference>
<dbReference type="Gene3D" id="2.30.29.30">
    <property type="entry name" value="Pleckstrin-homology domain (PH domain)/Phosphotyrosine-binding domain (PTB)"/>
    <property type="match status" value="1"/>
</dbReference>
<name>A0A2T0FDH6_9ASCO</name>
<dbReference type="PANTHER" id="PTHR23318:SF0">
    <property type="entry name" value="SERINE_THREONINE-PROTEIN PHOSPHATASE 4 REGULATORY SUBUNIT 3"/>
    <property type="match status" value="1"/>
</dbReference>
<dbReference type="Proteomes" id="UP000238350">
    <property type="component" value="Unassembled WGS sequence"/>
</dbReference>
<dbReference type="RefSeq" id="XP_024662961.1">
    <property type="nucleotide sequence ID" value="XM_024807193.1"/>
</dbReference>
<evidence type="ECO:0000256" key="2">
    <source>
        <dbReference type="ARBA" id="ARBA00023242"/>
    </source>
</evidence>
<feature type="region of interest" description="Disordered" evidence="3">
    <location>
        <begin position="1"/>
        <end position="25"/>
    </location>
</feature>
<comment type="caution">
    <text evidence="6">The sequence shown here is derived from an EMBL/GenBank/DDBJ whole genome shotgun (WGS) entry which is preliminary data.</text>
</comment>
<dbReference type="GeneID" id="36514384"/>
<dbReference type="InterPro" id="IPR011993">
    <property type="entry name" value="PH-like_dom_sf"/>
</dbReference>
<feature type="domain" description="PP4R3 EVH1-like" evidence="5">
    <location>
        <begin position="36"/>
        <end position="129"/>
    </location>
</feature>
<dbReference type="EMBL" id="NDIQ01000001">
    <property type="protein sequence ID" value="PRT53015.1"/>
    <property type="molecule type" value="Genomic_DNA"/>
</dbReference>
<dbReference type="OrthoDB" id="27483at2759"/>
<dbReference type="GO" id="GO:0072542">
    <property type="term" value="F:protein phosphatase activator activity"/>
    <property type="evidence" value="ECO:0007669"/>
    <property type="project" value="TreeGrafter"/>
</dbReference>
<dbReference type="Pfam" id="PF22972">
    <property type="entry name" value="EVH1_PP4R3"/>
    <property type="match status" value="1"/>
</dbReference>
<dbReference type="Gene3D" id="1.25.10.10">
    <property type="entry name" value="Leucine-rich Repeat Variant"/>
    <property type="match status" value="1"/>
</dbReference>
<evidence type="ECO:0000313" key="7">
    <source>
        <dbReference type="Proteomes" id="UP000238350"/>
    </source>
</evidence>
<keyword evidence="2" id="KW-0539">Nucleus</keyword>
<protein>
    <submittedName>
        <fullName evidence="6">Uncharacterized protein</fullName>
    </submittedName>
</protein>
<dbReference type="InterPro" id="IPR011989">
    <property type="entry name" value="ARM-like"/>
</dbReference>
<dbReference type="PANTHER" id="PTHR23318">
    <property type="entry name" value="ATP SYNTHASE GAMMA-RELATED"/>
    <property type="match status" value="1"/>
</dbReference>
<evidence type="ECO:0000256" key="1">
    <source>
        <dbReference type="ARBA" id="ARBA00004123"/>
    </source>
</evidence>
<accession>A0A2T0FDH6</accession>
<sequence>MTAKDGGSNRNSEGGSRDVQQLEGSRSTLLTNPTQRWRVKLYQLDNGDWNDQGTGLCWGVVSDNTATINVEDESESGTMLLETTVASNSRYQRHNALIIWKIDDVELALSFQEVLGCITLCEFLVHVHQSILPSVQLLSCSNTPDGAADLSELITSLLPPLPTQSNLALVNELLAQASETQYGHEAVVAYFTHCDYPRYIVDLFQSTKSDPALSSNERLKILYALSTLVKQILLFGESSLLELLLEDKYFTAALDVMEYDEEFGRKKANYRYFFEKQARFRQVVPINDEVIIEKIQKTFRLQLLKDVVLARLMDDTSFHMISSLIFLNQIDIIVWMQSTPEFSNALFGLFDAKNGPLEETEARDEGLQFTAHLTATSRPFQPTQRVTLYLIMVENGLFSVLNYGLAHSNRQMRNLALDIVGTILEADANVVWVDSAHRYNAPVINGLMNIFNNDNDPRLRRQACDALKALLESPIGPASEPEVLFYEETAPVLFEGIVKRFSEDPKSAHYFELALELLGFCLRKRPSSTTAIIENLDLFGIVSQLIASPPSKSTLLASLRCVRNFLIAADADKVMLLTPPNGCLSQVLKTMANLGNVNNAVHSSGLELLMMISPSTEDKFARLRRWLAAQPELAQLSYISCTHSIVVSPSEPASNGETSEDEDLPKKRPVEEEQITPSKRVRDSKASRLSNPQASPRRSHSLPIASSPPETPPRLSPETPSPRRAVRIMSTPPATRQASTHETMLKMGSDDVPGPGTPRPRERQNLQKRLVAAKKFMLNRM</sequence>
<dbReference type="InterPro" id="IPR055236">
    <property type="entry name" value="EVH1_PP4R3"/>
</dbReference>
<feature type="region of interest" description="Disordered" evidence="3">
    <location>
        <begin position="648"/>
        <end position="765"/>
    </location>
</feature>
<dbReference type="GO" id="GO:0030289">
    <property type="term" value="C:protein phosphatase 4 complex"/>
    <property type="evidence" value="ECO:0007669"/>
    <property type="project" value="TreeGrafter"/>
</dbReference>